<organism evidence="1">
    <name type="scientific">Arundo donax</name>
    <name type="common">Giant reed</name>
    <name type="synonym">Donax arundinaceus</name>
    <dbReference type="NCBI Taxonomy" id="35708"/>
    <lineage>
        <taxon>Eukaryota</taxon>
        <taxon>Viridiplantae</taxon>
        <taxon>Streptophyta</taxon>
        <taxon>Embryophyta</taxon>
        <taxon>Tracheophyta</taxon>
        <taxon>Spermatophyta</taxon>
        <taxon>Magnoliopsida</taxon>
        <taxon>Liliopsida</taxon>
        <taxon>Poales</taxon>
        <taxon>Poaceae</taxon>
        <taxon>PACMAD clade</taxon>
        <taxon>Arundinoideae</taxon>
        <taxon>Arundineae</taxon>
        <taxon>Arundo</taxon>
    </lineage>
</organism>
<protein>
    <submittedName>
        <fullName evidence="1">Uncharacterized protein</fullName>
    </submittedName>
</protein>
<proteinExistence type="predicted"/>
<dbReference type="EMBL" id="GBRH01202515">
    <property type="protein sequence ID" value="JAD95380.1"/>
    <property type="molecule type" value="Transcribed_RNA"/>
</dbReference>
<accession>A0A0A9EBS3</accession>
<sequence>MGGETILRPCLSDSNFQCSMAPFASKHESLAVESLRIRELVSYTKDRHQYHQGGDI</sequence>
<name>A0A0A9EBS3_ARUDO</name>
<dbReference type="AlphaFoldDB" id="A0A0A9EBS3"/>
<reference evidence="1" key="2">
    <citation type="journal article" date="2015" name="Data Brief">
        <title>Shoot transcriptome of the giant reed, Arundo donax.</title>
        <authorList>
            <person name="Barrero R.A."/>
            <person name="Guerrero F.D."/>
            <person name="Moolhuijzen P."/>
            <person name="Goolsby J.A."/>
            <person name="Tidwell J."/>
            <person name="Bellgard S.E."/>
            <person name="Bellgard M.I."/>
        </authorList>
    </citation>
    <scope>NUCLEOTIDE SEQUENCE</scope>
    <source>
        <tissue evidence="1">Shoot tissue taken approximately 20 cm above the soil surface</tissue>
    </source>
</reference>
<evidence type="ECO:0000313" key="1">
    <source>
        <dbReference type="EMBL" id="JAD95380.1"/>
    </source>
</evidence>
<reference evidence="1" key="1">
    <citation type="submission" date="2014-09" db="EMBL/GenBank/DDBJ databases">
        <authorList>
            <person name="Magalhaes I.L.F."/>
            <person name="Oliveira U."/>
            <person name="Santos F.R."/>
            <person name="Vidigal T.H.D.A."/>
            <person name="Brescovit A.D."/>
            <person name="Santos A.J."/>
        </authorList>
    </citation>
    <scope>NUCLEOTIDE SEQUENCE</scope>
    <source>
        <tissue evidence="1">Shoot tissue taken approximately 20 cm above the soil surface</tissue>
    </source>
</reference>